<dbReference type="InterPro" id="IPR001737">
    <property type="entry name" value="KsgA/Erm"/>
</dbReference>
<dbReference type="RefSeq" id="WP_014768296.1">
    <property type="nucleotide sequence ID" value="NC_018002.1"/>
</dbReference>
<comment type="function">
    <text evidence="7">Specifically dimethylates two adjacent adenosines (A1518 and A1519) in the loop of a conserved hairpin near the 3'-end of 16S rRNA in the 30S particle. May play a critical role in biogenesis of 30S subunits.</text>
</comment>
<evidence type="ECO:0000256" key="8">
    <source>
        <dbReference type="PROSITE-ProRule" id="PRU01026"/>
    </source>
</evidence>
<keyword evidence="6 7" id="KW-0694">RNA-binding</keyword>
<gene>
    <name evidence="7" type="primary">rsmA</name>
    <name evidence="7" type="synonym">ksgA</name>
    <name evidence="10" type="ordered locus">Sulba_0080</name>
</gene>
<dbReference type="Proteomes" id="UP000006176">
    <property type="component" value="Chromosome"/>
</dbReference>
<dbReference type="PANTHER" id="PTHR11727:SF7">
    <property type="entry name" value="DIMETHYLADENOSINE TRANSFERASE-RELATED"/>
    <property type="match status" value="1"/>
</dbReference>
<feature type="domain" description="Ribosomal RNA adenine methylase transferase N-terminal" evidence="9">
    <location>
        <begin position="33"/>
        <end position="204"/>
    </location>
</feature>
<dbReference type="SUPFAM" id="SSF53335">
    <property type="entry name" value="S-adenosyl-L-methionine-dependent methyltransferases"/>
    <property type="match status" value="1"/>
</dbReference>
<dbReference type="PANTHER" id="PTHR11727">
    <property type="entry name" value="DIMETHYLADENOSINE TRANSFERASE"/>
    <property type="match status" value="1"/>
</dbReference>
<evidence type="ECO:0000256" key="4">
    <source>
        <dbReference type="ARBA" id="ARBA00022679"/>
    </source>
</evidence>
<name>I3XTY5_SULBS</name>
<dbReference type="InterPro" id="IPR029063">
    <property type="entry name" value="SAM-dependent_MTases_sf"/>
</dbReference>
<dbReference type="EC" id="2.1.1.182" evidence="7"/>
<dbReference type="PROSITE" id="PS51689">
    <property type="entry name" value="SAM_RNA_A_N6_MT"/>
    <property type="match status" value="1"/>
</dbReference>
<evidence type="ECO:0000256" key="7">
    <source>
        <dbReference type="HAMAP-Rule" id="MF_00607"/>
    </source>
</evidence>
<evidence type="ECO:0000313" key="11">
    <source>
        <dbReference type="Proteomes" id="UP000006176"/>
    </source>
</evidence>
<feature type="binding site" evidence="7 8">
    <location>
        <position position="26"/>
    </location>
    <ligand>
        <name>S-adenosyl-L-methionine</name>
        <dbReference type="ChEBI" id="CHEBI:59789"/>
    </ligand>
</feature>
<comment type="subcellular location">
    <subcellularLocation>
        <location evidence="7">Cytoplasm</location>
    </subcellularLocation>
</comment>
<dbReference type="InterPro" id="IPR023165">
    <property type="entry name" value="rRNA_Ade_diMease-like_C"/>
</dbReference>
<dbReference type="Gene3D" id="1.10.8.100">
    <property type="entry name" value="Ribosomal RNA adenine dimethylase-like, domain 2"/>
    <property type="match status" value="1"/>
</dbReference>
<evidence type="ECO:0000256" key="6">
    <source>
        <dbReference type="ARBA" id="ARBA00022884"/>
    </source>
</evidence>
<protein>
    <recommendedName>
        <fullName evidence="7">Ribosomal RNA small subunit methyltransferase A</fullName>
        <ecNumber evidence="7">2.1.1.182</ecNumber>
    </recommendedName>
    <alternativeName>
        <fullName evidence="7">16S rRNA (adenine(1518)-N(6)/adenine(1519)-N(6))-dimethyltransferase</fullName>
    </alternativeName>
    <alternativeName>
        <fullName evidence="7">16S rRNA dimethyladenosine transferase</fullName>
    </alternativeName>
    <alternativeName>
        <fullName evidence="7">16S rRNA dimethylase</fullName>
    </alternativeName>
    <alternativeName>
        <fullName evidence="7">S-adenosylmethionine-6-N', N'-adenosyl(rRNA) dimethyltransferase</fullName>
    </alternativeName>
</protein>
<dbReference type="InterPro" id="IPR011530">
    <property type="entry name" value="rRNA_adenine_dimethylase"/>
</dbReference>
<evidence type="ECO:0000256" key="3">
    <source>
        <dbReference type="ARBA" id="ARBA00022603"/>
    </source>
</evidence>
<dbReference type="Gene3D" id="3.40.50.150">
    <property type="entry name" value="Vaccinia Virus protein VP39"/>
    <property type="match status" value="1"/>
</dbReference>
<dbReference type="HOGENOM" id="CLU_041220_0_2_7"/>
<reference evidence="10 11" key="1">
    <citation type="submission" date="2012-06" db="EMBL/GenBank/DDBJ databases">
        <title>Complete sequence of Sulfurospirillum barnesii SES-3.</title>
        <authorList>
            <consortium name="US DOE Joint Genome Institute"/>
            <person name="Lucas S."/>
            <person name="Han J."/>
            <person name="Lapidus A."/>
            <person name="Cheng J.-F."/>
            <person name="Goodwin L."/>
            <person name="Pitluck S."/>
            <person name="Peters L."/>
            <person name="Ovchinnikova G."/>
            <person name="Lu M."/>
            <person name="Detter J.C."/>
            <person name="Han C."/>
            <person name="Tapia R."/>
            <person name="Land M."/>
            <person name="Hauser L."/>
            <person name="Kyrpides N."/>
            <person name="Ivanova N."/>
            <person name="Pagani I."/>
            <person name="Stolz J."/>
            <person name="Arkin A."/>
            <person name="Dehal P."/>
            <person name="Oremland R."/>
            <person name="Saltikov C."/>
            <person name="Basu P."/>
            <person name="Hollibaugh J."/>
            <person name="Newman D."/>
            <person name="Stolyar S."/>
            <person name="Hazen T."/>
            <person name="Woyke T."/>
        </authorList>
    </citation>
    <scope>NUCLEOTIDE SEQUENCE [LARGE SCALE GENOMIC DNA]</scope>
    <source>
        <strain evidence="11">ATCC 700032 / DSM 10660 / SES-3</strain>
    </source>
</reference>
<dbReference type="STRING" id="760154.Sulba_0080"/>
<dbReference type="GO" id="GO:0005829">
    <property type="term" value="C:cytosol"/>
    <property type="evidence" value="ECO:0007669"/>
    <property type="project" value="TreeGrafter"/>
</dbReference>
<feature type="binding site" evidence="7 8">
    <location>
        <position position="100"/>
    </location>
    <ligand>
        <name>S-adenosyl-L-methionine</name>
        <dbReference type="ChEBI" id="CHEBI:59789"/>
    </ligand>
</feature>
<dbReference type="EMBL" id="CP003333">
    <property type="protein sequence ID" value="AFL67409.1"/>
    <property type="molecule type" value="Genomic_DNA"/>
</dbReference>
<dbReference type="CDD" id="cd02440">
    <property type="entry name" value="AdoMet_MTases"/>
    <property type="match status" value="1"/>
</dbReference>
<accession>I3XTY5</accession>
<comment type="catalytic activity">
    <reaction evidence="7">
        <text>adenosine(1518)/adenosine(1519) in 16S rRNA + 4 S-adenosyl-L-methionine = N(6)-dimethyladenosine(1518)/N(6)-dimethyladenosine(1519) in 16S rRNA + 4 S-adenosyl-L-homocysteine + 4 H(+)</text>
        <dbReference type="Rhea" id="RHEA:19609"/>
        <dbReference type="Rhea" id="RHEA-COMP:10232"/>
        <dbReference type="Rhea" id="RHEA-COMP:10233"/>
        <dbReference type="ChEBI" id="CHEBI:15378"/>
        <dbReference type="ChEBI" id="CHEBI:57856"/>
        <dbReference type="ChEBI" id="CHEBI:59789"/>
        <dbReference type="ChEBI" id="CHEBI:74411"/>
        <dbReference type="ChEBI" id="CHEBI:74493"/>
        <dbReference type="EC" id="2.1.1.182"/>
    </reaction>
</comment>
<proteinExistence type="inferred from homology"/>
<dbReference type="GO" id="GO:0003723">
    <property type="term" value="F:RNA binding"/>
    <property type="evidence" value="ECO:0007669"/>
    <property type="project" value="UniProtKB-UniRule"/>
</dbReference>
<comment type="similarity">
    <text evidence="7">Belongs to the class I-like SAM-binding methyltransferase superfamily. rRNA adenine N(6)-methyltransferase family. RsmA subfamily.</text>
</comment>
<evidence type="ECO:0000256" key="2">
    <source>
        <dbReference type="ARBA" id="ARBA00022552"/>
    </source>
</evidence>
<evidence type="ECO:0000256" key="1">
    <source>
        <dbReference type="ARBA" id="ARBA00022490"/>
    </source>
</evidence>
<evidence type="ECO:0000313" key="10">
    <source>
        <dbReference type="EMBL" id="AFL67409.1"/>
    </source>
</evidence>
<feature type="binding site" evidence="7 8">
    <location>
        <position position="52"/>
    </location>
    <ligand>
        <name>S-adenosyl-L-methionine</name>
        <dbReference type="ChEBI" id="CHEBI:59789"/>
    </ligand>
</feature>
<dbReference type="eggNOG" id="COG0030">
    <property type="taxonomic scope" value="Bacteria"/>
</dbReference>
<dbReference type="InterPro" id="IPR020596">
    <property type="entry name" value="rRNA_Ade_Mease_Trfase_CS"/>
</dbReference>
<keyword evidence="5 7" id="KW-0949">S-adenosyl-L-methionine</keyword>
<keyword evidence="2 7" id="KW-0698">rRNA processing</keyword>
<keyword evidence="11" id="KW-1185">Reference proteome</keyword>
<dbReference type="InterPro" id="IPR020598">
    <property type="entry name" value="rRNA_Ade_methylase_Trfase_N"/>
</dbReference>
<keyword evidence="3 7" id="KW-0489">Methyltransferase</keyword>
<dbReference type="KEGG" id="sba:Sulba_0080"/>
<sequence>MIEYNDLNLENIGCKLIEAKKKFGQNFLKDTSVVSKIIQSMPQNNRKLIEIGPGLGDLTQALLKVKPVTAYEVDEDLCVYLRKKYTTKIAEGQLTLVQTDVLKQFETGTLSDEPYDLVANLPYYIATTIILEALEDQNCKSMIVMVQKEVAEKFAALPKTKEFTSLAILAQSIGTATILFDVSPESFEPQPKVVSSILKIDKQTEFVNGKFSGIFEDNEQLQKFKKYLRCSFQSPRKTWLKNISSEFDRTCVEELIHEQNLPLTIRPHELGVLSHHLLFKTLRLNDARKRSNATTKQ</sequence>
<dbReference type="PROSITE" id="PS01131">
    <property type="entry name" value="RRNA_A_DIMETH"/>
    <property type="match status" value="1"/>
</dbReference>
<keyword evidence="4 7" id="KW-0808">Transferase</keyword>
<dbReference type="NCBIfam" id="TIGR00755">
    <property type="entry name" value="ksgA"/>
    <property type="match status" value="1"/>
</dbReference>
<feature type="binding site" evidence="7 8">
    <location>
        <position position="28"/>
    </location>
    <ligand>
        <name>S-adenosyl-L-methionine</name>
        <dbReference type="ChEBI" id="CHEBI:59789"/>
    </ligand>
</feature>
<dbReference type="SMART" id="SM00650">
    <property type="entry name" value="rADc"/>
    <property type="match status" value="1"/>
</dbReference>
<dbReference type="AlphaFoldDB" id="I3XTY5"/>
<dbReference type="Pfam" id="PF00398">
    <property type="entry name" value="RrnaAD"/>
    <property type="match status" value="1"/>
</dbReference>
<evidence type="ECO:0000256" key="5">
    <source>
        <dbReference type="ARBA" id="ARBA00022691"/>
    </source>
</evidence>
<dbReference type="HAMAP" id="MF_00607">
    <property type="entry name" value="16SrRNA_methyltr_A"/>
    <property type="match status" value="1"/>
</dbReference>
<dbReference type="GO" id="GO:0052908">
    <property type="term" value="F:16S rRNA (adenine(1518)-N(6)/adenine(1519)-N(6))-dimethyltransferase activity"/>
    <property type="evidence" value="ECO:0007669"/>
    <property type="project" value="UniProtKB-EC"/>
</dbReference>
<organism evidence="10 11">
    <name type="scientific">Sulfurospirillum barnesii (strain ATCC 700032 / DSM 10660 / SES-3)</name>
    <dbReference type="NCBI Taxonomy" id="760154"/>
    <lineage>
        <taxon>Bacteria</taxon>
        <taxon>Pseudomonadati</taxon>
        <taxon>Campylobacterota</taxon>
        <taxon>Epsilonproteobacteria</taxon>
        <taxon>Campylobacterales</taxon>
        <taxon>Sulfurospirillaceae</taxon>
        <taxon>Sulfurospirillum</taxon>
    </lineage>
</organism>
<dbReference type="PATRIC" id="fig|760154.4.peg.76"/>
<feature type="binding site" evidence="7 8">
    <location>
        <position position="120"/>
    </location>
    <ligand>
        <name>S-adenosyl-L-methionine</name>
        <dbReference type="ChEBI" id="CHEBI:59789"/>
    </ligand>
</feature>
<evidence type="ECO:0000259" key="9">
    <source>
        <dbReference type="SMART" id="SM00650"/>
    </source>
</evidence>
<keyword evidence="1 7" id="KW-0963">Cytoplasm</keyword>
<feature type="binding site" evidence="7 8">
    <location>
        <position position="72"/>
    </location>
    <ligand>
        <name>S-adenosyl-L-methionine</name>
        <dbReference type="ChEBI" id="CHEBI:59789"/>
    </ligand>
</feature>